<dbReference type="GO" id="GO:0016554">
    <property type="term" value="P:cytidine to uridine editing"/>
    <property type="evidence" value="ECO:0000318"/>
    <property type="project" value="GO_Central"/>
</dbReference>
<dbReference type="PANTHER" id="PTHR47926:SF347">
    <property type="entry name" value="PENTATRICOPEPTIDE REPEAT-CONTAINING PROTEIN"/>
    <property type="match status" value="1"/>
</dbReference>
<dbReference type="Pfam" id="PF01535">
    <property type="entry name" value="PPR"/>
    <property type="match status" value="4"/>
</dbReference>
<keyword evidence="2" id="KW-0677">Repeat</keyword>
<gene>
    <name evidence="4" type="ORF">PRUPE_3G163800</name>
</gene>
<reference evidence="4 5" key="1">
    <citation type="journal article" date="2013" name="Nat. Genet.">
        <title>The high-quality draft genome of peach (Prunus persica) identifies unique patterns of genetic diversity, domestication and genome evolution.</title>
        <authorList>
            <consortium name="International Peach Genome Initiative"/>
            <person name="Verde I."/>
            <person name="Abbott A.G."/>
            <person name="Scalabrin S."/>
            <person name="Jung S."/>
            <person name="Shu S."/>
            <person name="Marroni F."/>
            <person name="Zhebentyayeva T."/>
            <person name="Dettori M.T."/>
            <person name="Grimwood J."/>
            <person name="Cattonaro F."/>
            <person name="Zuccolo A."/>
            <person name="Rossini L."/>
            <person name="Jenkins J."/>
            <person name="Vendramin E."/>
            <person name="Meisel L.A."/>
            <person name="Decroocq V."/>
            <person name="Sosinski B."/>
            <person name="Prochnik S."/>
            <person name="Mitros T."/>
            <person name="Policriti A."/>
            <person name="Cipriani G."/>
            <person name="Dondini L."/>
            <person name="Ficklin S."/>
            <person name="Goodstein D.M."/>
            <person name="Xuan P."/>
            <person name="Del Fabbro C."/>
            <person name="Aramini V."/>
            <person name="Copetti D."/>
            <person name="Gonzalez S."/>
            <person name="Horner D.S."/>
            <person name="Falchi R."/>
            <person name="Lucas S."/>
            <person name="Mica E."/>
            <person name="Maldonado J."/>
            <person name="Lazzari B."/>
            <person name="Bielenberg D."/>
            <person name="Pirona R."/>
            <person name="Miculan M."/>
            <person name="Barakat A."/>
            <person name="Testolin R."/>
            <person name="Stella A."/>
            <person name="Tartarini S."/>
            <person name="Tonutti P."/>
            <person name="Arus P."/>
            <person name="Orellana A."/>
            <person name="Wells C."/>
            <person name="Main D."/>
            <person name="Vizzotto G."/>
            <person name="Silva H."/>
            <person name="Salamini F."/>
            <person name="Schmutz J."/>
            <person name="Morgante M."/>
            <person name="Rokhsar D.S."/>
        </authorList>
    </citation>
    <scope>NUCLEOTIDE SEQUENCE [LARGE SCALE GENOMIC DNA]</scope>
    <source>
        <strain evidence="5">cv. Nemared</strain>
    </source>
</reference>
<feature type="domain" description="DYW" evidence="3">
    <location>
        <begin position="529"/>
        <end position="621"/>
    </location>
</feature>
<dbReference type="InterPro" id="IPR002885">
    <property type="entry name" value="PPR_rpt"/>
</dbReference>
<dbReference type="InterPro" id="IPR011990">
    <property type="entry name" value="TPR-like_helical_dom_sf"/>
</dbReference>
<sequence>MIAAISLSTNIPAGSTNITVTSGPNDEALRLIESSPSRLTFTELDVEAYSLLLHTCISRKSLEHGRRLYLQLLLSKDRGNNHSLLHNPTLKSKLITLYSVCGRMDEARSVFEDGLEDEQVPESVWVAMAIGYLRNGYLVEALLVYCDMLIRFVHPGNFAFLMALKACAELPELRVGRAVHAQIVKSIEEPDQVVNNALLRLYAENGCSIEVFRVFDTMPERNVVSWNSLIASFARRDQVFESLDSFRRMQEEGMGFICGRLTALHCGKEIHAQIVKSTKRPDVPVLKSLIDMCAKSGEIDYRKRVFERKQSKDLASWNTLLTGYANNGFIEEGMKLFDQMVESGVRPDGVTFIALLSGCSHAGLTDEGRRLFNKMKLVYGVSPTVEHYACLVDLLGRAGRIKEALDVVERMPMKPTGSIWGSLLNSCRLQGNVSLAEFAAKELFELEPTNPGNYVMLSNVYANAGMWNDVNRVRELMKHRGIKKDAGCSWVQIRNRIHTFLAGGGFEFRNSAEFKKVWNELTDAMKEVGYILDTSVVLHDVNEETKAMWVCGHSERVAVTFALVHTAAGMPIRITKNIRVCADCHSWVKIVSMITGRLIVLRDTNRFHHFKGGACSCKDHW</sequence>
<accession>M5X3H6</accession>
<dbReference type="Pfam" id="PF12854">
    <property type="entry name" value="PPR_1"/>
    <property type="match status" value="1"/>
</dbReference>
<dbReference type="GO" id="GO:0003729">
    <property type="term" value="F:mRNA binding"/>
    <property type="evidence" value="ECO:0000318"/>
    <property type="project" value="GO_Central"/>
</dbReference>
<dbReference type="GO" id="GO:0009507">
    <property type="term" value="C:chloroplast"/>
    <property type="evidence" value="ECO:0000318"/>
    <property type="project" value="GO_Central"/>
</dbReference>
<dbReference type="eggNOG" id="KOG4197">
    <property type="taxonomic scope" value="Eukaryota"/>
</dbReference>
<dbReference type="PANTHER" id="PTHR47926">
    <property type="entry name" value="PENTATRICOPEPTIDE REPEAT-CONTAINING PROTEIN"/>
    <property type="match status" value="1"/>
</dbReference>
<dbReference type="PROSITE" id="PS51375">
    <property type="entry name" value="PPR"/>
    <property type="match status" value="3"/>
</dbReference>
<dbReference type="GO" id="GO:1900865">
    <property type="term" value="P:chloroplast RNA modification"/>
    <property type="evidence" value="ECO:0000318"/>
    <property type="project" value="GO_Central"/>
</dbReference>
<dbReference type="STRING" id="3760.M5X3H6"/>
<proteinExistence type="inferred from homology"/>
<protein>
    <recommendedName>
        <fullName evidence="3">DYW domain-containing protein</fullName>
    </recommendedName>
</protein>
<dbReference type="InterPro" id="IPR046848">
    <property type="entry name" value="E_motif"/>
</dbReference>
<dbReference type="EMBL" id="CM007653">
    <property type="protein sequence ID" value="ONI17510.1"/>
    <property type="molecule type" value="Genomic_DNA"/>
</dbReference>
<keyword evidence="5" id="KW-1185">Reference proteome</keyword>
<name>M5X3H6_PRUPE</name>
<dbReference type="Gene3D" id="1.25.40.10">
    <property type="entry name" value="Tetratricopeptide repeat domain"/>
    <property type="match status" value="4"/>
</dbReference>
<comment type="similarity">
    <text evidence="1">Belongs to the PPR family. PCMP-H subfamily.</text>
</comment>
<dbReference type="Pfam" id="PF14432">
    <property type="entry name" value="DYW_deaminase"/>
    <property type="match status" value="1"/>
</dbReference>
<dbReference type="FunFam" id="1.25.40.10:FF:000366">
    <property type="entry name" value="Pentatricopeptide (PPR) repeat-containing protein"/>
    <property type="match status" value="1"/>
</dbReference>
<dbReference type="Proteomes" id="UP000006882">
    <property type="component" value="Chromosome G3"/>
</dbReference>
<dbReference type="AlphaFoldDB" id="M5X3H6"/>
<evidence type="ECO:0000256" key="1">
    <source>
        <dbReference type="ARBA" id="ARBA00006643"/>
    </source>
</evidence>
<dbReference type="GO" id="GO:0008270">
    <property type="term" value="F:zinc ion binding"/>
    <property type="evidence" value="ECO:0007669"/>
    <property type="project" value="InterPro"/>
</dbReference>
<dbReference type="Pfam" id="PF20431">
    <property type="entry name" value="E_motif"/>
    <property type="match status" value="1"/>
</dbReference>
<evidence type="ECO:0000313" key="4">
    <source>
        <dbReference type="EMBL" id="ONI17510.1"/>
    </source>
</evidence>
<dbReference type="OMA" id="AIGYSRN"/>
<dbReference type="Gramene" id="ONI17510">
    <property type="protein sequence ID" value="ONI17510"/>
    <property type="gene ID" value="PRUPE_3G163800"/>
</dbReference>
<dbReference type="NCBIfam" id="TIGR00756">
    <property type="entry name" value="PPR"/>
    <property type="match status" value="3"/>
</dbReference>
<dbReference type="SUPFAM" id="SSF48452">
    <property type="entry name" value="TPR-like"/>
    <property type="match status" value="1"/>
</dbReference>
<dbReference type="FunFam" id="1.25.40.10:FF:000031">
    <property type="entry name" value="Pentatricopeptide repeat-containing protein mitochondrial"/>
    <property type="match status" value="1"/>
</dbReference>
<dbReference type="InterPro" id="IPR046960">
    <property type="entry name" value="PPR_At4g14850-like_plant"/>
</dbReference>
<evidence type="ECO:0000256" key="2">
    <source>
        <dbReference type="ARBA" id="ARBA00022737"/>
    </source>
</evidence>
<dbReference type="HOGENOM" id="CLU_002706_15_1_1"/>
<evidence type="ECO:0000259" key="3">
    <source>
        <dbReference type="Pfam" id="PF14432"/>
    </source>
</evidence>
<dbReference type="Pfam" id="PF13041">
    <property type="entry name" value="PPR_2"/>
    <property type="match status" value="1"/>
</dbReference>
<organism evidence="4 5">
    <name type="scientific">Prunus persica</name>
    <name type="common">Peach</name>
    <name type="synonym">Amygdalus persica</name>
    <dbReference type="NCBI Taxonomy" id="3760"/>
    <lineage>
        <taxon>Eukaryota</taxon>
        <taxon>Viridiplantae</taxon>
        <taxon>Streptophyta</taxon>
        <taxon>Embryophyta</taxon>
        <taxon>Tracheophyta</taxon>
        <taxon>Spermatophyta</taxon>
        <taxon>Magnoliopsida</taxon>
        <taxon>eudicotyledons</taxon>
        <taxon>Gunneridae</taxon>
        <taxon>Pentapetalae</taxon>
        <taxon>rosids</taxon>
        <taxon>fabids</taxon>
        <taxon>Rosales</taxon>
        <taxon>Rosaceae</taxon>
        <taxon>Amygdaloideae</taxon>
        <taxon>Amygdaleae</taxon>
        <taxon>Prunus</taxon>
    </lineage>
</organism>
<evidence type="ECO:0000313" key="5">
    <source>
        <dbReference type="Proteomes" id="UP000006882"/>
    </source>
</evidence>
<dbReference type="InterPro" id="IPR032867">
    <property type="entry name" value="DYW_dom"/>
</dbReference>